<name>A0AAV4HLU5_9GAST</name>
<organism evidence="2 3">
    <name type="scientific">Elysia marginata</name>
    <dbReference type="NCBI Taxonomy" id="1093978"/>
    <lineage>
        <taxon>Eukaryota</taxon>
        <taxon>Metazoa</taxon>
        <taxon>Spiralia</taxon>
        <taxon>Lophotrochozoa</taxon>
        <taxon>Mollusca</taxon>
        <taxon>Gastropoda</taxon>
        <taxon>Heterobranchia</taxon>
        <taxon>Euthyneura</taxon>
        <taxon>Panpulmonata</taxon>
        <taxon>Sacoglossa</taxon>
        <taxon>Placobranchoidea</taxon>
        <taxon>Plakobranchidae</taxon>
        <taxon>Elysia</taxon>
    </lineage>
</organism>
<dbReference type="Pfam" id="PF00078">
    <property type="entry name" value="RVT_1"/>
    <property type="match status" value="1"/>
</dbReference>
<keyword evidence="3" id="KW-1185">Reference proteome</keyword>
<dbReference type="Proteomes" id="UP000762676">
    <property type="component" value="Unassembled WGS sequence"/>
</dbReference>
<reference evidence="2 3" key="1">
    <citation type="journal article" date="2021" name="Elife">
        <title>Chloroplast acquisition without the gene transfer in kleptoplastic sea slugs, Plakobranchus ocellatus.</title>
        <authorList>
            <person name="Maeda T."/>
            <person name="Takahashi S."/>
            <person name="Yoshida T."/>
            <person name="Shimamura S."/>
            <person name="Takaki Y."/>
            <person name="Nagai Y."/>
            <person name="Toyoda A."/>
            <person name="Suzuki Y."/>
            <person name="Arimoto A."/>
            <person name="Ishii H."/>
            <person name="Satoh N."/>
            <person name="Nishiyama T."/>
            <person name="Hasebe M."/>
            <person name="Maruyama T."/>
            <person name="Minagawa J."/>
            <person name="Obokata J."/>
            <person name="Shigenobu S."/>
        </authorList>
    </citation>
    <scope>NUCLEOTIDE SEQUENCE [LARGE SCALE GENOMIC DNA]</scope>
</reference>
<dbReference type="InterPro" id="IPR000477">
    <property type="entry name" value="RT_dom"/>
</dbReference>
<dbReference type="SUPFAM" id="SSF56672">
    <property type="entry name" value="DNA/RNA polymerases"/>
    <property type="match status" value="1"/>
</dbReference>
<dbReference type="AlphaFoldDB" id="A0AAV4HLU5"/>
<dbReference type="GO" id="GO:0004519">
    <property type="term" value="F:endonuclease activity"/>
    <property type="evidence" value="ECO:0007669"/>
    <property type="project" value="UniProtKB-KW"/>
</dbReference>
<comment type="caution">
    <text evidence="2">The sequence shown here is derived from an EMBL/GenBank/DDBJ whole genome shotgun (WGS) entry which is preliminary data.</text>
</comment>
<protein>
    <submittedName>
        <fullName evidence="2">Endonuclease-reverse transcriptase</fullName>
    </submittedName>
</protein>
<keyword evidence="2" id="KW-0378">Hydrolase</keyword>
<evidence type="ECO:0000313" key="2">
    <source>
        <dbReference type="EMBL" id="GFR99132.1"/>
    </source>
</evidence>
<dbReference type="InterPro" id="IPR043502">
    <property type="entry name" value="DNA/RNA_pol_sf"/>
</dbReference>
<evidence type="ECO:0000259" key="1">
    <source>
        <dbReference type="PROSITE" id="PS50878"/>
    </source>
</evidence>
<dbReference type="PROSITE" id="PS50878">
    <property type="entry name" value="RT_POL"/>
    <property type="match status" value="1"/>
</dbReference>
<proteinExistence type="predicted"/>
<accession>A0AAV4HLU5</accession>
<dbReference type="PANTHER" id="PTHR19446">
    <property type="entry name" value="REVERSE TRANSCRIPTASES"/>
    <property type="match status" value="1"/>
</dbReference>
<keyword evidence="2" id="KW-0255">Endonuclease</keyword>
<evidence type="ECO:0000313" key="3">
    <source>
        <dbReference type="Proteomes" id="UP000762676"/>
    </source>
</evidence>
<keyword evidence="2" id="KW-0540">Nuclease</keyword>
<gene>
    <name evidence="2" type="ORF">ElyMa_001036700</name>
</gene>
<sequence>MKDEVRAAIRKMKSGKATGPDSIAVEQIEALEEFGITIITDLLNEIYDTGQIPTDMLKSIFIAIPKKAGATESELHRTISLMSHVTKILLRVVMMRVRNKIGQEIAEKQCGFVERKGTTNAIYMLRALIERALEVQKDVYLCFIDYTKAFDRVRHTEILKQLKQLNVD</sequence>
<feature type="domain" description="Reverse transcriptase" evidence="1">
    <location>
        <begin position="45"/>
        <end position="168"/>
    </location>
</feature>
<dbReference type="EMBL" id="BMAT01002107">
    <property type="protein sequence ID" value="GFR99132.1"/>
    <property type="molecule type" value="Genomic_DNA"/>
</dbReference>